<dbReference type="PRINTS" id="PR00038">
    <property type="entry name" value="HTHLUXR"/>
</dbReference>
<feature type="transmembrane region" description="Helical" evidence="4">
    <location>
        <begin position="72"/>
        <end position="91"/>
    </location>
</feature>
<dbReference type="OrthoDB" id="966138at2"/>
<evidence type="ECO:0000313" key="6">
    <source>
        <dbReference type="EMBL" id="AEL28291.1"/>
    </source>
</evidence>
<dbReference type="Gene3D" id="1.10.10.10">
    <property type="entry name" value="Winged helix-like DNA-binding domain superfamily/Winged helix DNA-binding domain"/>
    <property type="match status" value="1"/>
</dbReference>
<protein>
    <submittedName>
        <fullName evidence="6">Regulatory protein LuxR</fullName>
    </submittedName>
</protein>
<feature type="transmembrane region" description="Helical" evidence="4">
    <location>
        <begin position="6"/>
        <end position="29"/>
    </location>
</feature>
<dbReference type="PANTHER" id="PTHR44688:SF16">
    <property type="entry name" value="DNA-BINDING TRANSCRIPTIONAL ACTIVATOR DEVR_DOSR"/>
    <property type="match status" value="1"/>
</dbReference>
<dbReference type="HOGENOM" id="CLU_902297_0_0_10"/>
<dbReference type="InterPro" id="IPR036388">
    <property type="entry name" value="WH-like_DNA-bd_sf"/>
</dbReference>
<dbReference type="RefSeq" id="WP_014022573.1">
    <property type="nucleotide sequence ID" value="NC_015914.1"/>
</dbReference>
<keyword evidence="7" id="KW-1185">Reference proteome</keyword>
<dbReference type="eggNOG" id="COG2197">
    <property type="taxonomic scope" value="Bacteria"/>
</dbReference>
<dbReference type="InterPro" id="IPR016032">
    <property type="entry name" value="Sig_transdc_resp-reg_C-effctor"/>
</dbReference>
<dbReference type="PROSITE" id="PS00622">
    <property type="entry name" value="HTH_LUXR_1"/>
    <property type="match status" value="1"/>
</dbReference>
<evidence type="ECO:0000256" key="2">
    <source>
        <dbReference type="ARBA" id="ARBA00023125"/>
    </source>
</evidence>
<dbReference type="EMBL" id="CP002955">
    <property type="protein sequence ID" value="AEL28291.1"/>
    <property type="molecule type" value="Genomic_DNA"/>
</dbReference>
<dbReference type="AlphaFoldDB" id="G0J1T2"/>
<accession>G0J1T2</accession>
<dbReference type="GO" id="GO:0003677">
    <property type="term" value="F:DNA binding"/>
    <property type="evidence" value="ECO:0007669"/>
    <property type="project" value="UniProtKB-KW"/>
</dbReference>
<feature type="domain" description="HTH luxR-type" evidence="5">
    <location>
        <begin position="238"/>
        <end position="303"/>
    </location>
</feature>
<dbReference type="SUPFAM" id="SSF46894">
    <property type="entry name" value="C-terminal effector domain of the bipartite response regulators"/>
    <property type="match status" value="1"/>
</dbReference>
<dbReference type="GO" id="GO:0006355">
    <property type="term" value="P:regulation of DNA-templated transcription"/>
    <property type="evidence" value="ECO:0007669"/>
    <property type="project" value="InterPro"/>
</dbReference>
<keyword evidence="4" id="KW-1133">Transmembrane helix</keyword>
<feature type="transmembrane region" description="Helical" evidence="4">
    <location>
        <begin position="131"/>
        <end position="152"/>
    </location>
</feature>
<feature type="transmembrane region" description="Helical" evidence="4">
    <location>
        <begin position="164"/>
        <end position="186"/>
    </location>
</feature>
<dbReference type="PANTHER" id="PTHR44688">
    <property type="entry name" value="DNA-BINDING TRANSCRIPTIONAL ACTIVATOR DEVR_DOSR"/>
    <property type="match status" value="1"/>
</dbReference>
<dbReference type="SMART" id="SM00421">
    <property type="entry name" value="HTH_LUXR"/>
    <property type="match status" value="1"/>
</dbReference>
<organism evidence="6 7">
    <name type="scientific">Cyclobacterium marinum (strain ATCC 25205 / DSM 745 / LMG 13164 / NCIMB 1802)</name>
    <name type="common">Flectobacillus marinus</name>
    <dbReference type="NCBI Taxonomy" id="880070"/>
    <lineage>
        <taxon>Bacteria</taxon>
        <taxon>Pseudomonadati</taxon>
        <taxon>Bacteroidota</taxon>
        <taxon>Cytophagia</taxon>
        <taxon>Cytophagales</taxon>
        <taxon>Cyclobacteriaceae</taxon>
        <taxon>Cyclobacterium</taxon>
    </lineage>
</organism>
<keyword evidence="4" id="KW-0472">Membrane</keyword>
<keyword evidence="2" id="KW-0238">DNA-binding</keyword>
<dbReference type="Pfam" id="PF00196">
    <property type="entry name" value="GerE"/>
    <property type="match status" value="1"/>
</dbReference>
<feature type="transmembrane region" description="Helical" evidence="4">
    <location>
        <begin position="192"/>
        <end position="210"/>
    </location>
</feature>
<keyword evidence="4" id="KW-0812">Transmembrane</keyword>
<evidence type="ECO:0000313" key="7">
    <source>
        <dbReference type="Proteomes" id="UP000001635"/>
    </source>
</evidence>
<dbReference type="Proteomes" id="UP000001635">
    <property type="component" value="Chromosome"/>
</dbReference>
<evidence type="ECO:0000256" key="3">
    <source>
        <dbReference type="ARBA" id="ARBA00023163"/>
    </source>
</evidence>
<dbReference type="CDD" id="cd06170">
    <property type="entry name" value="LuxR_C_like"/>
    <property type="match status" value="1"/>
</dbReference>
<feature type="transmembrane region" description="Helical" evidence="4">
    <location>
        <begin position="103"/>
        <end position="125"/>
    </location>
</feature>
<feature type="transmembrane region" description="Helical" evidence="4">
    <location>
        <begin position="41"/>
        <end position="60"/>
    </location>
</feature>
<evidence type="ECO:0000256" key="1">
    <source>
        <dbReference type="ARBA" id="ARBA00023015"/>
    </source>
</evidence>
<dbReference type="KEGG" id="cmr:Cycma_4605"/>
<reference evidence="7" key="1">
    <citation type="submission" date="2011-07" db="EMBL/GenBank/DDBJ databases">
        <title>The complete genome of Cyclobacterium marinum DSM 745.</title>
        <authorList>
            <person name="Lucas S."/>
            <person name="Han J."/>
            <person name="Lapidus A."/>
            <person name="Bruce D."/>
            <person name="Goodwin L."/>
            <person name="Pitluck S."/>
            <person name="Peters L."/>
            <person name="Kyrpides N."/>
            <person name="Mavromatis K."/>
            <person name="Ivanova N."/>
            <person name="Ovchinnikova G."/>
            <person name="Chertkov O."/>
            <person name="Detter J.C."/>
            <person name="Tapia R."/>
            <person name="Han C."/>
            <person name="Land M."/>
            <person name="Hauser L."/>
            <person name="Markowitz V."/>
            <person name="Cheng J.-F."/>
            <person name="Hugenholtz P."/>
            <person name="Woyke T."/>
            <person name="Wu D."/>
            <person name="Tindall B."/>
            <person name="Schuetze A."/>
            <person name="Brambilla E."/>
            <person name="Klenk H.-P."/>
            <person name="Eisen J.A."/>
        </authorList>
    </citation>
    <scope>NUCLEOTIDE SEQUENCE [LARGE SCALE GENOMIC DNA]</scope>
    <source>
        <strain evidence="7">ATCC 25205 / DSM 745 / LMG 13164 / NCIMB 1802</strain>
    </source>
</reference>
<dbReference type="PROSITE" id="PS50043">
    <property type="entry name" value="HTH_LUXR_2"/>
    <property type="match status" value="1"/>
</dbReference>
<evidence type="ECO:0000256" key="4">
    <source>
        <dbReference type="SAM" id="Phobius"/>
    </source>
</evidence>
<proteinExistence type="predicted"/>
<evidence type="ECO:0000259" key="5">
    <source>
        <dbReference type="PROSITE" id="PS50043"/>
    </source>
</evidence>
<dbReference type="STRING" id="880070.Cycma_4605"/>
<keyword evidence="3" id="KW-0804">Transcription</keyword>
<gene>
    <name evidence="6" type="ordered locus">Cycma_4605</name>
</gene>
<dbReference type="InterPro" id="IPR000792">
    <property type="entry name" value="Tscrpt_reg_LuxR_C"/>
</dbReference>
<name>G0J1T2_CYCMS</name>
<sequence length="308" mass="35915">MTVLNTEIHIVTLVFVLLEVMMFSHQLVFYLQKPNEKKRKYYLILLFLLIVYNLAGGLFPDEDLSLSVTLQYILAYGAGFGMGAYFPYYFYRAFNITHLEFHAKYGVLIFLILPFVLFFCILYPLGLDLMTVIYVGMIIPFAYAFYMVYNILWGIRQRYKKSKASFDAILSYVAVAPWTLMPLLAYLEVTQLTEVLLTNGGFLIITVLYIRNMVEENRKDLETLNLLQTKNEDEIFTIRCTKFGLTKREIEVCELVREGHIYKDIADTLFISERTVNKHMQNIFKKAESNNKFDLLNKITRGCEVGLK</sequence>
<keyword evidence="1" id="KW-0805">Transcription regulation</keyword>